<keyword evidence="1" id="KW-0732">Signal</keyword>
<reference evidence="3" key="1">
    <citation type="submission" date="2024-02" db="UniProtKB">
        <authorList>
            <consortium name="WormBaseParasite"/>
        </authorList>
    </citation>
    <scope>IDENTIFICATION</scope>
</reference>
<proteinExistence type="predicted"/>
<evidence type="ECO:0000313" key="3">
    <source>
        <dbReference type="WBParaSite" id="MBELARI_LOCUS13956"/>
    </source>
</evidence>
<evidence type="ECO:0000313" key="2">
    <source>
        <dbReference type="Proteomes" id="UP000887575"/>
    </source>
</evidence>
<organism evidence="2 3">
    <name type="scientific">Mesorhabditis belari</name>
    <dbReference type="NCBI Taxonomy" id="2138241"/>
    <lineage>
        <taxon>Eukaryota</taxon>
        <taxon>Metazoa</taxon>
        <taxon>Ecdysozoa</taxon>
        <taxon>Nematoda</taxon>
        <taxon>Chromadorea</taxon>
        <taxon>Rhabditida</taxon>
        <taxon>Rhabditina</taxon>
        <taxon>Rhabditomorpha</taxon>
        <taxon>Rhabditoidea</taxon>
        <taxon>Rhabditidae</taxon>
        <taxon>Mesorhabditinae</taxon>
        <taxon>Mesorhabditis</taxon>
    </lineage>
</organism>
<sequence length="507" mass="54884">MIQYAFFILAGLEIIGQVKTGETTGTSLTSITTKNTRILATTATSTAPVNCSCPTIATAVNPAPSPPYSIESIGVSNCQPYTASYVCKSLNSTNRLGSLGWDESGMLLWNNTFCSSNYVAYEIILTCDTIPAPGDTDNFYKYQGSLWAFELCVTYGYDVKCDPNSTTTTATSPTTTTKIAQCVCSTVASNVSSAPGPPYSVQPTGVSNCQPFDIPTTCHSTTSTDMMSFLAWDEGRLWVYRRCLSLGYDVTCDSNPTTTSIITTTTATLPQCVCPTVAVDVSQAPSPPYPVQLTEADTCNSFSTVYTCNSTSPYDWITQISWDDQGNLLKNISYCSKDYARNALLITCNTIAVSSSTVNYYKYQGALWAYKKCFNNGYNVNCSPNSTKTLPACNCPTVAINVNPAPSPPYLNLPPGTGGCRPLFTTYTCSSTTLTDWMTLLAWNENGNLIANSSYCSRDKNANELPISCDTMPATRDNVNYYKTSGALWAYKRCINNGFNAACRDTT</sequence>
<feature type="chain" id="PRO_5042259477" description="Ig-like domain-containing protein" evidence="1">
    <location>
        <begin position="21"/>
        <end position="507"/>
    </location>
</feature>
<protein>
    <recommendedName>
        <fullName evidence="4">Ig-like domain-containing protein</fullName>
    </recommendedName>
</protein>
<keyword evidence="2" id="KW-1185">Reference proteome</keyword>
<evidence type="ECO:0008006" key="4">
    <source>
        <dbReference type="Google" id="ProtNLM"/>
    </source>
</evidence>
<accession>A0AAF3EIV6</accession>
<dbReference type="AlphaFoldDB" id="A0AAF3EIV6"/>
<evidence type="ECO:0000256" key="1">
    <source>
        <dbReference type="SAM" id="SignalP"/>
    </source>
</evidence>
<dbReference type="Proteomes" id="UP000887575">
    <property type="component" value="Unassembled WGS sequence"/>
</dbReference>
<dbReference type="WBParaSite" id="MBELARI_LOCUS13956">
    <property type="protein sequence ID" value="MBELARI_LOCUS13956"/>
    <property type="gene ID" value="MBELARI_LOCUS13956"/>
</dbReference>
<feature type="signal peptide" evidence="1">
    <location>
        <begin position="1"/>
        <end position="20"/>
    </location>
</feature>
<name>A0AAF3EIV6_9BILA</name>